<comment type="caution">
    <text evidence="1">The sequence shown here is derived from an EMBL/GenBank/DDBJ whole genome shotgun (WGS) entry which is preliminary data.</text>
</comment>
<organism evidence="1 2">
    <name type="scientific">OM182 bacterium MED-G24</name>
    <dbReference type="NCBI Taxonomy" id="1986255"/>
    <lineage>
        <taxon>Bacteria</taxon>
        <taxon>Pseudomonadati</taxon>
        <taxon>Pseudomonadota</taxon>
        <taxon>Gammaproteobacteria</taxon>
        <taxon>OMG group</taxon>
        <taxon>OM182 clade</taxon>
    </lineage>
</organism>
<dbReference type="Gene3D" id="3.10.450.50">
    <property type="match status" value="1"/>
</dbReference>
<reference evidence="1 2" key="1">
    <citation type="submission" date="2017-08" db="EMBL/GenBank/DDBJ databases">
        <title>Fine stratification of microbial communities through a metagenomic profile of the photic zone.</title>
        <authorList>
            <person name="Haro-Moreno J.M."/>
            <person name="Lopez-Perez M."/>
            <person name="De La Torre J."/>
            <person name="Picazo A."/>
            <person name="Camacho A."/>
            <person name="Rodriguez-Valera F."/>
        </authorList>
    </citation>
    <scope>NUCLEOTIDE SEQUENCE [LARGE SCALE GENOMIC DNA]</scope>
    <source>
        <strain evidence="1">MED-G24</strain>
    </source>
</reference>
<gene>
    <name evidence="1" type="ORF">CNE99_10500</name>
</gene>
<evidence type="ECO:0000313" key="2">
    <source>
        <dbReference type="Proteomes" id="UP000219327"/>
    </source>
</evidence>
<dbReference type="AlphaFoldDB" id="A0A2A5WHY2"/>
<dbReference type="Proteomes" id="UP000219327">
    <property type="component" value="Unassembled WGS sequence"/>
</dbReference>
<dbReference type="EMBL" id="NTKD01000079">
    <property type="protein sequence ID" value="PDH35903.1"/>
    <property type="molecule type" value="Genomic_DNA"/>
</dbReference>
<accession>A0A2A5WHY2</accession>
<protein>
    <submittedName>
        <fullName evidence="1">Phosphoribosyl-AMP cyclohydrolase</fullName>
    </submittedName>
</protein>
<name>A0A2A5WHY2_9GAMM</name>
<dbReference type="PIRSF" id="PIRSF028288">
    <property type="entry name" value="UCP028288"/>
    <property type="match status" value="1"/>
</dbReference>
<proteinExistence type="predicted"/>
<dbReference type="GO" id="GO:0016787">
    <property type="term" value="F:hydrolase activity"/>
    <property type="evidence" value="ECO:0007669"/>
    <property type="project" value="UniProtKB-KW"/>
</dbReference>
<dbReference type="InterPro" id="IPR016878">
    <property type="entry name" value="MICAH-like"/>
</dbReference>
<sequence>MTITESDLTAARKAWGDALISISAAFELDGIDAASAVAGDALDTAYGYNLGPVLFKPTLASGEQTFRTTREGALAYFVGHSDKYPLDGGFGIKGWKKVEYTTAASFIDGDVAMWMGWVTFTDKDGGVLTVDKSWGYQLDDARALRIVLHHSSLRYVPD</sequence>
<evidence type="ECO:0000313" key="1">
    <source>
        <dbReference type="EMBL" id="PDH35903.1"/>
    </source>
</evidence>
<keyword evidence="1" id="KW-0378">Hydrolase</keyword>